<gene>
    <name evidence="1" type="ORF">FOF46_30635</name>
</gene>
<dbReference type="RefSeq" id="WP_167572025.1">
    <property type="nucleotide sequence ID" value="NZ_VLNR01000149.1"/>
</dbReference>
<proteinExistence type="predicted"/>
<dbReference type="AlphaFoldDB" id="A0A554VA37"/>
<protein>
    <recommendedName>
        <fullName evidence="3">Helix-turn-helix transcriptional regulator</fullName>
    </recommendedName>
</protein>
<sequence>MIIDFSDNEKKMLSGLSSKLAIKHDCTKKYVCDIINGKSKFTTELSIMIYKDLRWLIEFFEK</sequence>
<accession>A0A554VA37</accession>
<evidence type="ECO:0000313" key="2">
    <source>
        <dbReference type="Proteomes" id="UP000318833"/>
    </source>
</evidence>
<reference evidence="1 2" key="1">
    <citation type="submission" date="2019-07" db="EMBL/GenBank/DDBJ databases">
        <title>The draft genome sequence of Aquimarina algiphila M91.</title>
        <authorList>
            <person name="Meng X."/>
        </authorList>
    </citation>
    <scope>NUCLEOTIDE SEQUENCE [LARGE SCALE GENOMIC DNA]</scope>
    <source>
        <strain evidence="1 2">M91</strain>
    </source>
</reference>
<evidence type="ECO:0000313" key="1">
    <source>
        <dbReference type="EMBL" id="TSE02677.1"/>
    </source>
</evidence>
<evidence type="ECO:0008006" key="3">
    <source>
        <dbReference type="Google" id="ProtNLM"/>
    </source>
</evidence>
<name>A0A554VA37_9FLAO</name>
<organism evidence="1 2">
    <name type="scientific">Aquimarina algiphila</name>
    <dbReference type="NCBI Taxonomy" id="2047982"/>
    <lineage>
        <taxon>Bacteria</taxon>
        <taxon>Pseudomonadati</taxon>
        <taxon>Bacteroidota</taxon>
        <taxon>Flavobacteriia</taxon>
        <taxon>Flavobacteriales</taxon>
        <taxon>Flavobacteriaceae</taxon>
        <taxon>Aquimarina</taxon>
    </lineage>
</organism>
<keyword evidence="2" id="KW-1185">Reference proteome</keyword>
<dbReference type="EMBL" id="VLNR01000149">
    <property type="protein sequence ID" value="TSE02677.1"/>
    <property type="molecule type" value="Genomic_DNA"/>
</dbReference>
<dbReference type="Proteomes" id="UP000318833">
    <property type="component" value="Unassembled WGS sequence"/>
</dbReference>
<comment type="caution">
    <text evidence="1">The sequence shown here is derived from an EMBL/GenBank/DDBJ whole genome shotgun (WGS) entry which is preliminary data.</text>
</comment>